<name>A0A8J5XUZ8_DIALT</name>
<dbReference type="PANTHER" id="PTHR13412">
    <property type="entry name" value="T-CELL IMMUNOMODULATORY PROTEIN HOMOLOG"/>
    <property type="match status" value="1"/>
</dbReference>
<dbReference type="AlphaFoldDB" id="A0A8J5XUZ8"/>
<evidence type="ECO:0000259" key="10">
    <source>
        <dbReference type="Pfam" id="PF23122"/>
    </source>
</evidence>
<dbReference type="Gene3D" id="2.130.10.130">
    <property type="entry name" value="Integrin alpha, N-terminal"/>
    <property type="match status" value="1"/>
</dbReference>
<reference evidence="11" key="1">
    <citation type="submission" date="2021-05" db="EMBL/GenBank/DDBJ databases">
        <title>The genome of the haptophyte Pavlova lutheri (Diacronema luteri, Pavlovales) - a model for lipid biosynthesis in eukaryotic algae.</title>
        <authorList>
            <person name="Hulatt C.J."/>
            <person name="Posewitz M.C."/>
        </authorList>
    </citation>
    <scope>NUCLEOTIDE SEQUENCE</scope>
    <source>
        <strain evidence="11">NIVA-4/92</strain>
    </source>
</reference>
<keyword evidence="4 9" id="KW-0732">Signal</keyword>
<feature type="transmembrane region" description="Helical" evidence="8">
    <location>
        <begin position="631"/>
        <end position="653"/>
    </location>
</feature>
<sequence length="674" mass="71291">MRPWVLCALALTGGGARAFDVDEESYSSHELSDITASVRLDALNGTVAALGDFDSDQYTDLLVLSTNRDELTVLRWDHESKRFIRGPTATAGVRGTLNVVATDFNRDGRLDVLLVRERPRDAVGAPLPRDEPAPGTACTLLTFIPGQIDRFGKPVELPPAFGQPLALNVDADPATDLFGEACADDDRLLGRGVRSFWRNDGQGTFARAPAGMGSRPLAGVPSAAAVDIDGDCRADLVVPVLAAGAPPAGAHGGAPAAVELEVWLARGDGLGAAAVGSSSGYPADTLALPLGVQQLVWADVNGDGAIDGLAPLCDRDFGCGGVGNASAAAQDEPLRLVLVTTERQPAGKALCVPDPAFRLSVVEAPVIGMPKGARLSWAVPSVHSPLDTPPAVRVGDFDLDGFPDALVGLQDEDGKPHVALLRNQRGHGLEAAYWRTTQSGSYVITEREGGEAQMAIPGVGKGAHGGAFFDVDERGNLDILLLAGSRDAPEARLLRNAFSSDEFFLKVITLDGQCLRWCRGASEDPDPPPYGVNQPAVTYAFSSKSAVGGRRVYTGAQLAVSAHAPLLTPYTLFGLGRTNDYVTDFWVGLPSPHKRRFDAGIIPNSQLIVIPSPPDRPSRWTVELYISKAEMLPWVALALSAGLTLIGLGAIALEWRERREDVREKKAMAPSLPL</sequence>
<dbReference type="OrthoDB" id="10022113at2759"/>
<dbReference type="OMA" id="PGDWIPW"/>
<dbReference type="Pfam" id="PF23122">
    <property type="entry name" value="C2_ITFG1"/>
    <property type="match status" value="1"/>
</dbReference>
<evidence type="ECO:0000256" key="8">
    <source>
        <dbReference type="SAM" id="Phobius"/>
    </source>
</evidence>
<dbReference type="EMBL" id="JAGTXO010000009">
    <property type="protein sequence ID" value="KAG8465910.1"/>
    <property type="molecule type" value="Genomic_DNA"/>
</dbReference>
<comment type="subcellular location">
    <subcellularLocation>
        <location evidence="1">Membrane</location>
        <topology evidence="1">Single-pass type I membrane protein</topology>
    </subcellularLocation>
</comment>
<keyword evidence="12" id="KW-1185">Reference proteome</keyword>
<dbReference type="Proteomes" id="UP000751190">
    <property type="component" value="Unassembled WGS sequence"/>
</dbReference>
<feature type="domain" description="T-cell immunomodulatory protein TIP C2" evidence="10">
    <location>
        <begin position="529"/>
        <end position="625"/>
    </location>
</feature>
<feature type="chain" id="PRO_5035215122" description="T-cell immunomodulatory protein TIP C2 domain-containing protein" evidence="9">
    <location>
        <begin position="19"/>
        <end position="674"/>
    </location>
</feature>
<protein>
    <recommendedName>
        <fullName evidence="10">T-cell immunomodulatory protein TIP C2 domain-containing protein</fullName>
    </recommendedName>
</protein>
<comment type="similarity">
    <text evidence="2">Belongs to the TIP family.</text>
</comment>
<evidence type="ECO:0000256" key="6">
    <source>
        <dbReference type="ARBA" id="ARBA00023136"/>
    </source>
</evidence>
<evidence type="ECO:0000256" key="4">
    <source>
        <dbReference type="ARBA" id="ARBA00022729"/>
    </source>
</evidence>
<gene>
    <name evidence="11" type="ORF">KFE25_005480</name>
</gene>
<keyword evidence="7" id="KW-0325">Glycoprotein</keyword>
<accession>A0A8J5XUZ8</accession>
<dbReference type="InterPro" id="IPR057089">
    <property type="entry name" value="C2_TIP"/>
</dbReference>
<evidence type="ECO:0000256" key="2">
    <source>
        <dbReference type="ARBA" id="ARBA00006496"/>
    </source>
</evidence>
<proteinExistence type="inferred from homology"/>
<dbReference type="Pfam" id="PF13517">
    <property type="entry name" value="FG-GAP_3"/>
    <property type="match status" value="1"/>
</dbReference>
<evidence type="ECO:0000256" key="1">
    <source>
        <dbReference type="ARBA" id="ARBA00004479"/>
    </source>
</evidence>
<dbReference type="SUPFAM" id="SSF69318">
    <property type="entry name" value="Integrin alpha N-terminal domain"/>
    <property type="match status" value="2"/>
</dbReference>
<dbReference type="InterPro" id="IPR013517">
    <property type="entry name" value="FG-GAP"/>
</dbReference>
<dbReference type="PANTHER" id="PTHR13412:SF0">
    <property type="entry name" value="T-CELL IMMUNOMODULATORY PROTEIN"/>
    <property type="match status" value="1"/>
</dbReference>
<feature type="signal peptide" evidence="9">
    <location>
        <begin position="1"/>
        <end position="18"/>
    </location>
</feature>
<organism evidence="11 12">
    <name type="scientific">Diacronema lutheri</name>
    <name type="common">Unicellular marine alga</name>
    <name type="synonym">Monochrysis lutheri</name>
    <dbReference type="NCBI Taxonomy" id="2081491"/>
    <lineage>
        <taxon>Eukaryota</taxon>
        <taxon>Haptista</taxon>
        <taxon>Haptophyta</taxon>
        <taxon>Pavlovophyceae</taxon>
        <taxon>Pavlovales</taxon>
        <taxon>Pavlovaceae</taxon>
        <taxon>Diacronema</taxon>
    </lineage>
</organism>
<evidence type="ECO:0000256" key="7">
    <source>
        <dbReference type="ARBA" id="ARBA00023180"/>
    </source>
</evidence>
<evidence type="ECO:0000256" key="3">
    <source>
        <dbReference type="ARBA" id="ARBA00022692"/>
    </source>
</evidence>
<keyword evidence="5 8" id="KW-1133">Transmembrane helix</keyword>
<evidence type="ECO:0000313" key="12">
    <source>
        <dbReference type="Proteomes" id="UP000751190"/>
    </source>
</evidence>
<keyword evidence="6 8" id="KW-0472">Membrane</keyword>
<keyword evidence="3 8" id="KW-0812">Transmembrane</keyword>
<dbReference type="InterPro" id="IPR024881">
    <property type="entry name" value="Tip"/>
</dbReference>
<comment type="caution">
    <text evidence="11">The sequence shown here is derived from an EMBL/GenBank/DDBJ whole genome shotgun (WGS) entry which is preliminary data.</text>
</comment>
<dbReference type="InterPro" id="IPR028994">
    <property type="entry name" value="Integrin_alpha_N"/>
</dbReference>
<evidence type="ECO:0000256" key="5">
    <source>
        <dbReference type="ARBA" id="ARBA00022989"/>
    </source>
</evidence>
<evidence type="ECO:0000256" key="9">
    <source>
        <dbReference type="SAM" id="SignalP"/>
    </source>
</evidence>
<evidence type="ECO:0000313" key="11">
    <source>
        <dbReference type="EMBL" id="KAG8465910.1"/>
    </source>
</evidence>
<dbReference type="GO" id="GO:0005886">
    <property type="term" value="C:plasma membrane"/>
    <property type="evidence" value="ECO:0007669"/>
    <property type="project" value="TreeGrafter"/>
</dbReference>